<feature type="region of interest" description="Disordered" evidence="1">
    <location>
        <begin position="207"/>
        <end position="226"/>
    </location>
</feature>
<feature type="region of interest" description="Disordered" evidence="1">
    <location>
        <begin position="1"/>
        <end position="66"/>
    </location>
</feature>
<keyword evidence="3" id="KW-1185">Reference proteome</keyword>
<evidence type="ECO:0000313" key="2">
    <source>
        <dbReference type="EMBL" id="EFJ35282.1"/>
    </source>
</evidence>
<name>D8QWQ4_SELML</name>
<dbReference type="AlphaFoldDB" id="D8QWQ4"/>
<evidence type="ECO:0000313" key="3">
    <source>
        <dbReference type="Proteomes" id="UP000001514"/>
    </source>
</evidence>
<evidence type="ECO:0000256" key="1">
    <source>
        <dbReference type="SAM" id="MobiDB-lite"/>
    </source>
</evidence>
<feature type="compositionally biased region" description="Basic residues" evidence="1">
    <location>
        <begin position="1"/>
        <end position="12"/>
    </location>
</feature>
<dbReference type="KEGG" id="smo:SELMODRAFT_405240"/>
<dbReference type="Proteomes" id="UP000001514">
    <property type="component" value="Unassembled WGS sequence"/>
</dbReference>
<dbReference type="Gramene" id="EFJ35282">
    <property type="protein sequence ID" value="EFJ35282"/>
    <property type="gene ID" value="SELMODRAFT_405240"/>
</dbReference>
<gene>
    <name evidence="2" type="ORF">SELMODRAFT_405240</name>
</gene>
<protein>
    <submittedName>
        <fullName evidence="2">Uncharacterized protein</fullName>
    </submittedName>
</protein>
<dbReference type="EMBL" id="GL377568">
    <property type="protein sequence ID" value="EFJ35282.1"/>
    <property type="molecule type" value="Genomic_DNA"/>
</dbReference>
<feature type="compositionally biased region" description="Basic and acidic residues" evidence="1">
    <location>
        <begin position="50"/>
        <end position="65"/>
    </location>
</feature>
<proteinExistence type="predicted"/>
<dbReference type="HOGENOM" id="CLU_1226587_0_0_1"/>
<organism evidence="3">
    <name type="scientific">Selaginella moellendorffii</name>
    <name type="common">Spikemoss</name>
    <dbReference type="NCBI Taxonomy" id="88036"/>
    <lineage>
        <taxon>Eukaryota</taxon>
        <taxon>Viridiplantae</taxon>
        <taxon>Streptophyta</taxon>
        <taxon>Embryophyta</taxon>
        <taxon>Tracheophyta</taxon>
        <taxon>Lycopodiopsida</taxon>
        <taxon>Selaginellales</taxon>
        <taxon>Selaginellaceae</taxon>
        <taxon>Selaginella</taxon>
    </lineage>
</organism>
<reference evidence="2 3" key="1">
    <citation type="journal article" date="2011" name="Science">
        <title>The Selaginella genome identifies genetic changes associated with the evolution of vascular plants.</title>
        <authorList>
            <person name="Banks J.A."/>
            <person name="Nishiyama T."/>
            <person name="Hasebe M."/>
            <person name="Bowman J.L."/>
            <person name="Gribskov M."/>
            <person name="dePamphilis C."/>
            <person name="Albert V.A."/>
            <person name="Aono N."/>
            <person name="Aoyama T."/>
            <person name="Ambrose B.A."/>
            <person name="Ashton N.W."/>
            <person name="Axtell M.J."/>
            <person name="Barker E."/>
            <person name="Barker M.S."/>
            <person name="Bennetzen J.L."/>
            <person name="Bonawitz N.D."/>
            <person name="Chapple C."/>
            <person name="Cheng C."/>
            <person name="Correa L.G."/>
            <person name="Dacre M."/>
            <person name="DeBarry J."/>
            <person name="Dreyer I."/>
            <person name="Elias M."/>
            <person name="Engstrom E.M."/>
            <person name="Estelle M."/>
            <person name="Feng L."/>
            <person name="Finet C."/>
            <person name="Floyd S.K."/>
            <person name="Frommer W.B."/>
            <person name="Fujita T."/>
            <person name="Gramzow L."/>
            <person name="Gutensohn M."/>
            <person name="Harholt J."/>
            <person name="Hattori M."/>
            <person name="Heyl A."/>
            <person name="Hirai T."/>
            <person name="Hiwatashi Y."/>
            <person name="Ishikawa M."/>
            <person name="Iwata M."/>
            <person name="Karol K.G."/>
            <person name="Koehler B."/>
            <person name="Kolukisaoglu U."/>
            <person name="Kubo M."/>
            <person name="Kurata T."/>
            <person name="Lalonde S."/>
            <person name="Li K."/>
            <person name="Li Y."/>
            <person name="Litt A."/>
            <person name="Lyons E."/>
            <person name="Manning G."/>
            <person name="Maruyama T."/>
            <person name="Michael T.P."/>
            <person name="Mikami K."/>
            <person name="Miyazaki S."/>
            <person name="Morinaga S."/>
            <person name="Murata T."/>
            <person name="Mueller-Roeber B."/>
            <person name="Nelson D.R."/>
            <person name="Obara M."/>
            <person name="Oguri Y."/>
            <person name="Olmstead R.G."/>
            <person name="Onodera N."/>
            <person name="Petersen B.L."/>
            <person name="Pils B."/>
            <person name="Prigge M."/>
            <person name="Rensing S.A."/>
            <person name="Riano-Pachon D.M."/>
            <person name="Roberts A.W."/>
            <person name="Sato Y."/>
            <person name="Scheller H.V."/>
            <person name="Schulz B."/>
            <person name="Schulz C."/>
            <person name="Shakirov E.V."/>
            <person name="Shibagaki N."/>
            <person name="Shinohara N."/>
            <person name="Shippen D.E."/>
            <person name="Soerensen I."/>
            <person name="Sotooka R."/>
            <person name="Sugimoto N."/>
            <person name="Sugita M."/>
            <person name="Sumikawa N."/>
            <person name="Tanurdzic M."/>
            <person name="Theissen G."/>
            <person name="Ulvskov P."/>
            <person name="Wakazuki S."/>
            <person name="Weng J.K."/>
            <person name="Willats W.W."/>
            <person name="Wipf D."/>
            <person name="Wolf P.G."/>
            <person name="Yang L."/>
            <person name="Zimmer A.D."/>
            <person name="Zhu Q."/>
            <person name="Mitros T."/>
            <person name="Hellsten U."/>
            <person name="Loque D."/>
            <person name="Otillar R."/>
            <person name="Salamov A."/>
            <person name="Schmutz J."/>
            <person name="Shapiro H."/>
            <person name="Lindquist E."/>
            <person name="Lucas S."/>
            <person name="Rokhsar D."/>
            <person name="Grigoriev I.V."/>
        </authorList>
    </citation>
    <scope>NUCLEOTIDE SEQUENCE [LARGE SCALE GENOMIC DNA]</scope>
</reference>
<sequence length="226" mass="25263">MHRRGERKKEHKEKKSQEPRKLQFIGARKPAAPVPMKTKTQQGCRGWPEPGDRLPVKRPDDRPTNHDLVYLTADSAERLKGIEYRRWGEGKESFCRDMCLTGLDCSCNEAETGGALRCGSHCGDAAVDKIGHNCDVDRGWTAVRKKVSWAKIVLCGHKHARHLQVRASTQPRAFNGEGKFFRQACQGGRDAWELQGKTSGGIQLPQRESLQGREPQSGLKKGIGLL</sequence>
<dbReference type="InParanoid" id="D8QWQ4"/>
<accession>D8QWQ4</accession>